<evidence type="ECO:0008006" key="4">
    <source>
        <dbReference type="Google" id="ProtNLM"/>
    </source>
</evidence>
<organism evidence="2 3">
    <name type="scientific">Hyaloscypha variabilis (strain UAMH 11265 / GT02V1 / F)</name>
    <name type="common">Meliniomyces variabilis</name>
    <dbReference type="NCBI Taxonomy" id="1149755"/>
    <lineage>
        <taxon>Eukaryota</taxon>
        <taxon>Fungi</taxon>
        <taxon>Dikarya</taxon>
        <taxon>Ascomycota</taxon>
        <taxon>Pezizomycotina</taxon>
        <taxon>Leotiomycetes</taxon>
        <taxon>Helotiales</taxon>
        <taxon>Hyaloscyphaceae</taxon>
        <taxon>Hyaloscypha</taxon>
        <taxon>Hyaloscypha variabilis</taxon>
    </lineage>
</organism>
<proteinExistence type="predicted"/>
<evidence type="ECO:0000313" key="3">
    <source>
        <dbReference type="Proteomes" id="UP000235786"/>
    </source>
</evidence>
<dbReference type="Proteomes" id="UP000235786">
    <property type="component" value="Unassembled WGS sequence"/>
</dbReference>
<evidence type="ECO:0000313" key="2">
    <source>
        <dbReference type="EMBL" id="PMD32768.1"/>
    </source>
</evidence>
<gene>
    <name evidence="2" type="ORF">L207DRAFT_590459</name>
</gene>
<dbReference type="EMBL" id="KZ613958">
    <property type="protein sequence ID" value="PMD32768.1"/>
    <property type="molecule type" value="Genomic_DNA"/>
</dbReference>
<keyword evidence="1" id="KW-0732">Signal</keyword>
<dbReference type="OrthoDB" id="10338258at2759"/>
<evidence type="ECO:0000256" key="1">
    <source>
        <dbReference type="SAM" id="SignalP"/>
    </source>
</evidence>
<reference evidence="2 3" key="1">
    <citation type="submission" date="2016-04" db="EMBL/GenBank/DDBJ databases">
        <title>A degradative enzymes factory behind the ericoid mycorrhizal symbiosis.</title>
        <authorList>
            <consortium name="DOE Joint Genome Institute"/>
            <person name="Martino E."/>
            <person name="Morin E."/>
            <person name="Grelet G."/>
            <person name="Kuo A."/>
            <person name="Kohler A."/>
            <person name="Daghino S."/>
            <person name="Barry K."/>
            <person name="Choi C."/>
            <person name="Cichocki N."/>
            <person name="Clum A."/>
            <person name="Copeland A."/>
            <person name="Hainaut M."/>
            <person name="Haridas S."/>
            <person name="Labutti K."/>
            <person name="Lindquist E."/>
            <person name="Lipzen A."/>
            <person name="Khouja H.-R."/>
            <person name="Murat C."/>
            <person name="Ohm R."/>
            <person name="Olson A."/>
            <person name="Spatafora J."/>
            <person name="Veneault-Fourrey C."/>
            <person name="Henrissat B."/>
            <person name="Grigoriev I."/>
            <person name="Martin F."/>
            <person name="Perotto S."/>
        </authorList>
    </citation>
    <scope>NUCLEOTIDE SEQUENCE [LARGE SCALE GENOMIC DNA]</scope>
    <source>
        <strain evidence="2 3">F</strain>
    </source>
</reference>
<sequence length="117" mass="11823">MVSITLLVSAVLALATSQVNAIPQVIGTPDAVALFYSDCATSSQAGIPAQDQVLEPTDSTCYTFAFEGVDQAFTATGFHAVAWSGASCTGTATDIAQSPALNGCQNITGASYQVVAA</sequence>
<keyword evidence="3" id="KW-1185">Reference proteome</keyword>
<name>A0A2J6R2M9_HYAVF</name>
<protein>
    <recommendedName>
        <fullName evidence="4">Small secreted protein</fullName>
    </recommendedName>
</protein>
<feature type="chain" id="PRO_5014468620" description="Small secreted protein" evidence="1">
    <location>
        <begin position="22"/>
        <end position="117"/>
    </location>
</feature>
<feature type="signal peptide" evidence="1">
    <location>
        <begin position="1"/>
        <end position="21"/>
    </location>
</feature>
<dbReference type="AlphaFoldDB" id="A0A2J6R2M9"/>
<accession>A0A2J6R2M9</accession>